<dbReference type="SUPFAM" id="SSF51391">
    <property type="entry name" value="Thiamin phosphate synthase"/>
    <property type="match status" value="1"/>
</dbReference>
<dbReference type="Proteomes" id="UP000218784">
    <property type="component" value="Unassembled WGS sequence"/>
</dbReference>
<dbReference type="InterPro" id="IPR036206">
    <property type="entry name" value="ThiamineP_synth_sf"/>
</dbReference>
<reference evidence="2 3" key="1">
    <citation type="submission" date="2017-09" db="EMBL/GenBank/DDBJ databases">
        <title>Sphingomonas ginsenosidimutans KACC 14949, whole genome shotgun sequence.</title>
        <authorList>
            <person name="Feng G."/>
            <person name="Zhu H."/>
        </authorList>
    </citation>
    <scope>NUCLEOTIDE SEQUENCE [LARGE SCALE GENOMIC DNA]</scope>
    <source>
        <strain evidence="2 3">KACC 14949</strain>
    </source>
</reference>
<protein>
    <submittedName>
        <fullName evidence="2">Thiamine phosphate synthase</fullName>
    </submittedName>
</protein>
<dbReference type="GO" id="GO:0009228">
    <property type="term" value="P:thiamine biosynthetic process"/>
    <property type="evidence" value="ECO:0007669"/>
    <property type="project" value="UniProtKB-KW"/>
</dbReference>
<evidence type="ECO:0000259" key="1">
    <source>
        <dbReference type="Pfam" id="PF02581"/>
    </source>
</evidence>
<dbReference type="InterPro" id="IPR013785">
    <property type="entry name" value="Aldolase_TIM"/>
</dbReference>
<proteinExistence type="predicted"/>
<evidence type="ECO:0000313" key="2">
    <source>
        <dbReference type="EMBL" id="PCG09077.1"/>
    </source>
</evidence>
<dbReference type="RefSeq" id="WP_096611898.1">
    <property type="nucleotide sequence ID" value="NZ_NWVD01000003.1"/>
</dbReference>
<name>A0A2A4HZI3_9SPHN</name>
<feature type="domain" description="Thiamine phosphate synthase/TenI" evidence="1">
    <location>
        <begin position="91"/>
        <end position="173"/>
    </location>
</feature>
<dbReference type="Gene3D" id="3.20.20.70">
    <property type="entry name" value="Aldolase class I"/>
    <property type="match status" value="1"/>
</dbReference>
<dbReference type="AlphaFoldDB" id="A0A2A4HZI3"/>
<accession>A0A2A4HZI3</accession>
<comment type="caution">
    <text evidence="2">The sequence shown here is derived from an EMBL/GenBank/DDBJ whole genome shotgun (WGS) entry which is preliminary data.</text>
</comment>
<dbReference type="InterPro" id="IPR022998">
    <property type="entry name" value="ThiamineP_synth_TenI"/>
</dbReference>
<keyword evidence="3" id="KW-1185">Reference proteome</keyword>
<organism evidence="2 3">
    <name type="scientific">Sphingomonas ginsenosidimutans</name>
    <dbReference type="NCBI Taxonomy" id="862134"/>
    <lineage>
        <taxon>Bacteria</taxon>
        <taxon>Pseudomonadati</taxon>
        <taxon>Pseudomonadota</taxon>
        <taxon>Alphaproteobacteria</taxon>
        <taxon>Sphingomonadales</taxon>
        <taxon>Sphingomonadaceae</taxon>
        <taxon>Sphingomonas</taxon>
    </lineage>
</organism>
<dbReference type="EMBL" id="NWVD01000003">
    <property type="protein sequence ID" value="PCG09077.1"/>
    <property type="molecule type" value="Genomic_DNA"/>
</dbReference>
<dbReference type="Pfam" id="PF02581">
    <property type="entry name" value="TMP-TENI"/>
    <property type="match status" value="1"/>
</dbReference>
<sequence>MRARHPIPTPIPTRWLMTDERLGEGLWRALERLPRGGGVVFRHYRTPVRERRALFRQVVRVARRRHLTVVGAGPRGLSGADGTHQSVAFGVVTWSVHNRREAVRARRAGADVLFVSPIFATRSHPGARAKGPLRARLAAGRGAGVLIALGGMDETRFRRVRPLGFAGYAAIDAWSR</sequence>
<gene>
    <name evidence="2" type="ORF">COA17_09280</name>
</gene>
<evidence type="ECO:0000313" key="3">
    <source>
        <dbReference type="Proteomes" id="UP000218784"/>
    </source>
</evidence>